<accession>A0ABQ4WCZ6</accession>
<reference evidence="1" key="2">
    <citation type="submission" date="2022-01" db="EMBL/GenBank/DDBJ databases">
        <authorList>
            <person name="Yamashiro T."/>
            <person name="Shiraishi A."/>
            <person name="Satake H."/>
            <person name="Nakayama K."/>
        </authorList>
    </citation>
    <scope>NUCLEOTIDE SEQUENCE</scope>
</reference>
<evidence type="ECO:0000313" key="2">
    <source>
        <dbReference type="Proteomes" id="UP001151760"/>
    </source>
</evidence>
<proteinExistence type="predicted"/>
<dbReference type="Proteomes" id="UP001151760">
    <property type="component" value="Unassembled WGS sequence"/>
</dbReference>
<dbReference type="EMBL" id="BQNB010008539">
    <property type="protein sequence ID" value="GJS50777.1"/>
    <property type="molecule type" value="Genomic_DNA"/>
</dbReference>
<keyword evidence="2" id="KW-1185">Reference proteome</keyword>
<protein>
    <submittedName>
        <fullName evidence="1">Uncharacterized protein</fullName>
    </submittedName>
</protein>
<sequence length="117" mass="13842">METLSYDKHGVPPTKRLFRVAMLDHHLNYWTFGNVGDRDYQLWFTSPPVVDWSDQRVLKACPKKIVNQELKREDSDSADVKTRFLNFGVVKFSLFFSFIDQRSSHKQSSRELIKFIQ</sequence>
<comment type="caution">
    <text evidence="1">The sequence shown here is derived from an EMBL/GenBank/DDBJ whole genome shotgun (WGS) entry which is preliminary data.</text>
</comment>
<name>A0ABQ4WCZ6_9ASTR</name>
<gene>
    <name evidence="1" type="ORF">Tco_0624139</name>
</gene>
<evidence type="ECO:0000313" key="1">
    <source>
        <dbReference type="EMBL" id="GJS50777.1"/>
    </source>
</evidence>
<reference evidence="1" key="1">
    <citation type="journal article" date="2022" name="Int. J. Mol. Sci.">
        <title>Draft Genome of Tanacetum Coccineum: Genomic Comparison of Closely Related Tanacetum-Family Plants.</title>
        <authorList>
            <person name="Yamashiro T."/>
            <person name="Shiraishi A."/>
            <person name="Nakayama K."/>
            <person name="Satake H."/>
        </authorList>
    </citation>
    <scope>NUCLEOTIDE SEQUENCE</scope>
</reference>
<organism evidence="1 2">
    <name type="scientific">Tanacetum coccineum</name>
    <dbReference type="NCBI Taxonomy" id="301880"/>
    <lineage>
        <taxon>Eukaryota</taxon>
        <taxon>Viridiplantae</taxon>
        <taxon>Streptophyta</taxon>
        <taxon>Embryophyta</taxon>
        <taxon>Tracheophyta</taxon>
        <taxon>Spermatophyta</taxon>
        <taxon>Magnoliopsida</taxon>
        <taxon>eudicotyledons</taxon>
        <taxon>Gunneridae</taxon>
        <taxon>Pentapetalae</taxon>
        <taxon>asterids</taxon>
        <taxon>campanulids</taxon>
        <taxon>Asterales</taxon>
        <taxon>Asteraceae</taxon>
        <taxon>Asteroideae</taxon>
        <taxon>Anthemideae</taxon>
        <taxon>Anthemidinae</taxon>
        <taxon>Tanacetum</taxon>
    </lineage>
</organism>